<evidence type="ECO:0000259" key="7">
    <source>
        <dbReference type="Pfam" id="PF02463"/>
    </source>
</evidence>
<keyword evidence="6" id="KW-0234">DNA repair</keyword>
<evidence type="ECO:0000256" key="1">
    <source>
        <dbReference type="ARBA" id="ARBA00022490"/>
    </source>
</evidence>
<evidence type="ECO:0000256" key="4">
    <source>
        <dbReference type="ARBA" id="ARBA00022840"/>
    </source>
</evidence>
<dbReference type="PANTHER" id="PTHR32182">
    <property type="entry name" value="DNA REPLICATION AND REPAIR PROTEIN RECF"/>
    <property type="match status" value="1"/>
</dbReference>
<dbReference type="GO" id="GO:0006302">
    <property type="term" value="P:double-strand break repair"/>
    <property type="evidence" value="ECO:0007669"/>
    <property type="project" value="TreeGrafter"/>
</dbReference>
<keyword evidence="3 6" id="KW-0547">Nucleotide-binding</keyword>
<dbReference type="GO" id="GO:0006260">
    <property type="term" value="P:DNA replication"/>
    <property type="evidence" value="ECO:0007669"/>
    <property type="project" value="UniProtKB-UniRule"/>
</dbReference>
<comment type="function">
    <text evidence="6">The RecF protein is involved in DNA metabolism; it is required for DNA replication and normal SOS inducibility. RecF binds preferentially to single-stranded, linear DNA. It also seems to bind ATP.</text>
</comment>
<evidence type="ECO:0000256" key="6">
    <source>
        <dbReference type="HAMAP-Rule" id="MF_00365"/>
    </source>
</evidence>
<evidence type="ECO:0000256" key="2">
    <source>
        <dbReference type="ARBA" id="ARBA00022705"/>
    </source>
</evidence>
<dbReference type="InterPro" id="IPR001238">
    <property type="entry name" value="DNA-binding_RecF"/>
</dbReference>
<comment type="caution">
    <text evidence="8">The sequence shown here is derived from an EMBL/GenBank/DDBJ whole genome shotgun (WGS) entry which is preliminary data.</text>
</comment>
<feature type="domain" description="RecF/RecN/SMC N-terminal" evidence="7">
    <location>
        <begin position="4"/>
        <end position="332"/>
    </location>
</feature>
<dbReference type="Gene3D" id="3.40.50.300">
    <property type="entry name" value="P-loop containing nucleotide triphosphate hydrolases"/>
    <property type="match status" value="1"/>
</dbReference>
<dbReference type="InterPro" id="IPR003395">
    <property type="entry name" value="RecF/RecN/SMC_N"/>
</dbReference>
<proteinExistence type="inferred from homology"/>
<dbReference type="InterPro" id="IPR042174">
    <property type="entry name" value="RecF_2"/>
</dbReference>
<dbReference type="HAMAP" id="MF_00365">
    <property type="entry name" value="RecF"/>
    <property type="match status" value="1"/>
</dbReference>
<evidence type="ECO:0000313" key="8">
    <source>
        <dbReference type="EMBL" id="NBN87747.1"/>
    </source>
</evidence>
<dbReference type="AlphaFoldDB" id="A0A964UXS4"/>
<dbReference type="NCBIfam" id="TIGR00611">
    <property type="entry name" value="recf"/>
    <property type="match status" value="1"/>
</dbReference>
<dbReference type="SUPFAM" id="SSF52540">
    <property type="entry name" value="P-loop containing nucleoside triphosphate hydrolases"/>
    <property type="match status" value="1"/>
</dbReference>
<dbReference type="Gene3D" id="1.20.1050.90">
    <property type="entry name" value="RecF/RecN/SMC, N-terminal domain"/>
    <property type="match status" value="1"/>
</dbReference>
<dbReference type="InterPro" id="IPR027417">
    <property type="entry name" value="P-loop_NTPase"/>
</dbReference>
<comment type="subcellular location">
    <subcellularLocation>
        <location evidence="6">Cytoplasm</location>
    </subcellularLocation>
</comment>
<dbReference type="EMBL" id="RGET01000011">
    <property type="protein sequence ID" value="NBN87747.1"/>
    <property type="molecule type" value="Genomic_DNA"/>
</dbReference>
<gene>
    <name evidence="6" type="primary">recF</name>
    <name evidence="8" type="ORF">EBV32_01460</name>
</gene>
<evidence type="ECO:0000313" key="9">
    <source>
        <dbReference type="Proteomes" id="UP000713222"/>
    </source>
</evidence>
<comment type="similarity">
    <text evidence="6">Belongs to the RecF family.</text>
</comment>
<dbReference type="GO" id="GO:0003697">
    <property type="term" value="F:single-stranded DNA binding"/>
    <property type="evidence" value="ECO:0007669"/>
    <property type="project" value="UniProtKB-UniRule"/>
</dbReference>
<feature type="binding site" evidence="6">
    <location>
        <begin position="31"/>
        <end position="38"/>
    </location>
    <ligand>
        <name>ATP</name>
        <dbReference type="ChEBI" id="CHEBI:30616"/>
    </ligand>
</feature>
<dbReference type="Pfam" id="PF02463">
    <property type="entry name" value="SMC_N"/>
    <property type="match status" value="1"/>
</dbReference>
<dbReference type="GO" id="GO:0005737">
    <property type="term" value="C:cytoplasm"/>
    <property type="evidence" value="ECO:0007669"/>
    <property type="project" value="UniProtKB-SubCell"/>
</dbReference>
<sequence>MLLIKDIKLQNFRSHSFIELKTNRPIICIIGPNGSGKTNVLEAISLIADKKGIRGALIEDCIKKNSKDKTIISTTISYEKKDYKVDVIFDSKEDKIKKYLNIENNKASLAEVFKDINFIWLTPQMDKIMYEGDSIKRKFLDKIISNYNLGYKKNLNNFKKLSEERIQLLKENKDLQWLNILEKKMIDELWNIFIYRRSFIRDINNVISNKLNNFLKIKLNIKNSYDLAPNINEKEFYEFFKKKYFEKREIDQIIKRNSVGPQFDIFEFFNEETKLNSDLCSTGEQKKILISLILSFILLMKSKNINSILLFDEIASHIDGKNLELFFDEIAKIGMQTWYTGNNIQSFQTIENKAFFVKL</sequence>
<evidence type="ECO:0000256" key="5">
    <source>
        <dbReference type="ARBA" id="ARBA00023125"/>
    </source>
</evidence>
<reference evidence="8" key="1">
    <citation type="submission" date="2018-10" db="EMBL/GenBank/DDBJ databases">
        <title>Iterative Subtractive Binning of Freshwater Chronoseries Metagenomes Recovers Nearly Complete Genomes from over Four Hundred Novel Species.</title>
        <authorList>
            <person name="Rodriguez-R L.M."/>
            <person name="Tsementzi D."/>
            <person name="Luo C."/>
            <person name="Konstantinidis K.T."/>
        </authorList>
    </citation>
    <scope>NUCLEOTIDE SEQUENCE</scope>
    <source>
        <strain evidence="8">WB7_6_001</strain>
    </source>
</reference>
<accession>A0A964UXS4</accession>
<dbReference type="GO" id="GO:0005524">
    <property type="term" value="F:ATP binding"/>
    <property type="evidence" value="ECO:0007669"/>
    <property type="project" value="UniProtKB-UniRule"/>
</dbReference>
<keyword evidence="4 6" id="KW-0067">ATP-binding</keyword>
<organism evidence="8 9">
    <name type="scientific">Candidatus Fonsibacter lacus</name>
    <dbReference type="NCBI Taxonomy" id="2576439"/>
    <lineage>
        <taxon>Bacteria</taxon>
        <taxon>Pseudomonadati</taxon>
        <taxon>Pseudomonadota</taxon>
        <taxon>Alphaproteobacteria</taxon>
        <taxon>Candidatus Pelagibacterales</taxon>
        <taxon>Candidatus Pelagibacterales incertae sedis</taxon>
        <taxon>Candidatus Fonsibacter</taxon>
    </lineage>
</organism>
<name>A0A964UXS4_9PROT</name>
<dbReference type="Proteomes" id="UP000713222">
    <property type="component" value="Unassembled WGS sequence"/>
</dbReference>
<keyword evidence="5 6" id="KW-0238">DNA-binding</keyword>
<dbReference type="PANTHER" id="PTHR32182:SF0">
    <property type="entry name" value="DNA REPLICATION AND REPAIR PROTEIN RECF"/>
    <property type="match status" value="1"/>
</dbReference>
<keyword evidence="6" id="KW-0227">DNA damage</keyword>
<evidence type="ECO:0000256" key="3">
    <source>
        <dbReference type="ARBA" id="ARBA00022741"/>
    </source>
</evidence>
<keyword evidence="1 6" id="KW-0963">Cytoplasm</keyword>
<dbReference type="GO" id="GO:0009432">
    <property type="term" value="P:SOS response"/>
    <property type="evidence" value="ECO:0007669"/>
    <property type="project" value="UniProtKB-UniRule"/>
</dbReference>
<keyword evidence="2 6" id="KW-0235">DNA replication</keyword>
<dbReference type="GO" id="GO:0000731">
    <property type="term" value="P:DNA synthesis involved in DNA repair"/>
    <property type="evidence" value="ECO:0007669"/>
    <property type="project" value="TreeGrafter"/>
</dbReference>
<protein>
    <recommendedName>
        <fullName evidence="6">DNA replication and repair protein RecF</fullName>
    </recommendedName>
</protein>
<keyword evidence="6" id="KW-0742">SOS response</keyword>